<name>A0A134BCL6_9PORP</name>
<evidence type="ECO:0000256" key="1">
    <source>
        <dbReference type="SAM" id="SignalP"/>
    </source>
</evidence>
<comment type="caution">
    <text evidence="2">The sequence shown here is derived from an EMBL/GenBank/DDBJ whole genome shotgun (WGS) entry which is preliminary data.</text>
</comment>
<gene>
    <name evidence="2" type="ORF">HMPREF3185_00439</name>
</gene>
<feature type="chain" id="PRO_5007462538" description="Outer membrane protein beta-barrel domain-containing protein" evidence="1">
    <location>
        <begin position="23"/>
        <end position="190"/>
    </location>
</feature>
<evidence type="ECO:0000313" key="3">
    <source>
        <dbReference type="Proteomes" id="UP000070224"/>
    </source>
</evidence>
<evidence type="ECO:0008006" key="4">
    <source>
        <dbReference type="Google" id="ProtNLM"/>
    </source>
</evidence>
<accession>A0A134BCL6</accession>
<dbReference type="RefSeq" id="WP_060934957.1">
    <property type="nucleotide sequence ID" value="NZ_KQ960419.1"/>
</dbReference>
<reference evidence="3" key="1">
    <citation type="submission" date="2016-01" db="EMBL/GenBank/DDBJ databases">
        <authorList>
            <person name="Mitreva M."/>
            <person name="Pepin K.H."/>
            <person name="Mihindukulasuriya K.A."/>
            <person name="Fulton R."/>
            <person name="Fronick C."/>
            <person name="O'Laughlin M."/>
            <person name="Miner T."/>
            <person name="Herter B."/>
            <person name="Rosa B.A."/>
            <person name="Cordes M."/>
            <person name="Tomlinson C."/>
            <person name="Wollam A."/>
            <person name="Palsikar V.B."/>
            <person name="Mardis E.R."/>
            <person name="Wilson R.K."/>
        </authorList>
    </citation>
    <scope>NUCLEOTIDE SEQUENCE [LARGE SCALE GENOMIC DNA]</scope>
    <source>
        <strain evidence="3">KA00683</strain>
    </source>
</reference>
<feature type="signal peptide" evidence="1">
    <location>
        <begin position="1"/>
        <end position="22"/>
    </location>
</feature>
<organism evidence="2 3">
    <name type="scientific">Porphyromonas somerae</name>
    <dbReference type="NCBI Taxonomy" id="322095"/>
    <lineage>
        <taxon>Bacteria</taxon>
        <taxon>Pseudomonadati</taxon>
        <taxon>Bacteroidota</taxon>
        <taxon>Bacteroidia</taxon>
        <taxon>Bacteroidales</taxon>
        <taxon>Porphyromonadaceae</taxon>
        <taxon>Porphyromonas</taxon>
    </lineage>
</organism>
<keyword evidence="3" id="KW-1185">Reference proteome</keyword>
<dbReference type="Proteomes" id="UP000070224">
    <property type="component" value="Unassembled WGS sequence"/>
</dbReference>
<dbReference type="STRING" id="322095.HMPREF3185_00439"/>
<keyword evidence="1" id="KW-0732">Signal</keyword>
<protein>
    <recommendedName>
        <fullName evidence="4">Outer membrane protein beta-barrel domain-containing protein</fullName>
    </recommendedName>
</protein>
<dbReference type="OrthoDB" id="9963346at2"/>
<evidence type="ECO:0000313" key="2">
    <source>
        <dbReference type="EMBL" id="KXB77682.1"/>
    </source>
</evidence>
<dbReference type="PATRIC" id="fig|322095.3.peg.434"/>
<sequence length="190" mass="20659">MKKTLLSLILLACLGVSQRAAAQNEDRVHSATVVELGLHSRLAYHQALPLGLVASAHVGYELHTNPVGFLDKENSAPLEYTFPMLLPTAGIELRWYTGREKSQEEINSGLYVVAGGDVQTRTAGVVFNRLYRGPWRYRYGAKAGLGLVSVLGDVIYAKIEIGGRYSSPFLGSQGSEYFAPYGDIGIGIKL</sequence>
<dbReference type="AlphaFoldDB" id="A0A134BCL6"/>
<dbReference type="EMBL" id="LSDK01000030">
    <property type="protein sequence ID" value="KXB77682.1"/>
    <property type="molecule type" value="Genomic_DNA"/>
</dbReference>
<proteinExistence type="predicted"/>